<evidence type="ECO:0000256" key="2">
    <source>
        <dbReference type="ARBA" id="ARBA00022723"/>
    </source>
</evidence>
<dbReference type="EC" id="3.4.24.84" evidence="9"/>
<keyword evidence="12" id="KW-1185">Reference proteome</keyword>
<feature type="domain" description="Peptidase M48" evidence="10">
    <location>
        <begin position="213"/>
        <end position="446"/>
    </location>
</feature>
<keyword evidence="1 9" id="KW-0645">Protease</keyword>
<comment type="subcellular location">
    <subcellularLocation>
        <location evidence="9">Endoplasmic reticulum membrane</location>
        <topology evidence="9">Multi-pass membrane protein</topology>
    </subcellularLocation>
</comment>
<keyword evidence="3 9" id="KW-0378">Hydrolase</keyword>
<evidence type="ECO:0000313" key="12">
    <source>
        <dbReference type="Proteomes" id="UP000887569"/>
    </source>
</evidence>
<keyword evidence="9" id="KW-0812">Transmembrane</keyword>
<feature type="binding site" evidence="8">
    <location>
        <position position="313"/>
    </location>
    <ligand>
        <name>Zn(2+)</name>
        <dbReference type="ChEBI" id="CHEBI:29105"/>
        <note>catalytic</note>
    </ligand>
</feature>
<comment type="catalytic activity">
    <reaction evidence="6 9">
        <text>Hydrolyzes the peptide bond -P2-(S-farnesyl or geranylgeranyl)C-P1'-P2'-P3'-COOH where P1' and P2' are amino acids with aliphatic side chains and P3' is any C-terminal residue.</text>
        <dbReference type="EC" id="3.4.24.84"/>
    </reaction>
</comment>
<dbReference type="GO" id="GO:0071586">
    <property type="term" value="P:CAAX-box protein processing"/>
    <property type="evidence" value="ECO:0007669"/>
    <property type="project" value="UniProtKB-UniRule"/>
</dbReference>
<name>A0A915B4G1_PARUN</name>
<feature type="transmembrane region" description="Helical" evidence="9">
    <location>
        <begin position="156"/>
        <end position="173"/>
    </location>
</feature>
<dbReference type="Proteomes" id="UP000887569">
    <property type="component" value="Unplaced"/>
</dbReference>
<keyword evidence="9" id="KW-0472">Membrane</keyword>
<dbReference type="Pfam" id="PF01435">
    <property type="entry name" value="Peptidase_M48"/>
    <property type="match status" value="1"/>
</dbReference>
<evidence type="ECO:0000256" key="7">
    <source>
        <dbReference type="PIRSR" id="PIRSR627057-1"/>
    </source>
</evidence>
<keyword evidence="2 8" id="KW-0479">Metal-binding</keyword>
<feature type="binding site" evidence="8">
    <location>
        <position position="309"/>
    </location>
    <ligand>
        <name>Zn(2+)</name>
        <dbReference type="ChEBI" id="CHEBI:29105"/>
        <note>catalytic</note>
    </ligand>
</feature>
<dbReference type="InterPro" id="IPR032456">
    <property type="entry name" value="Peptidase_M48_N"/>
</dbReference>
<dbReference type="GO" id="GO:0005789">
    <property type="term" value="C:endoplasmic reticulum membrane"/>
    <property type="evidence" value="ECO:0007669"/>
    <property type="project" value="UniProtKB-SubCell"/>
</dbReference>
<evidence type="ECO:0000256" key="1">
    <source>
        <dbReference type="ARBA" id="ARBA00022670"/>
    </source>
</evidence>
<dbReference type="InterPro" id="IPR001915">
    <property type="entry name" value="Peptidase_M48"/>
</dbReference>
<feature type="binding site" evidence="8">
    <location>
        <position position="389"/>
    </location>
    <ligand>
        <name>Zn(2+)</name>
        <dbReference type="ChEBI" id="CHEBI:29105"/>
        <note>catalytic</note>
    </ligand>
</feature>
<evidence type="ECO:0000256" key="9">
    <source>
        <dbReference type="RuleBase" id="RU366005"/>
    </source>
</evidence>
<dbReference type="WBParaSite" id="PgR023_g096_t01">
    <property type="protein sequence ID" value="PgR023_g096_t01"/>
    <property type="gene ID" value="PgR023_g096"/>
</dbReference>
<evidence type="ECO:0000256" key="6">
    <source>
        <dbReference type="ARBA" id="ARBA00044456"/>
    </source>
</evidence>
<dbReference type="AlphaFoldDB" id="A0A915B4G1"/>
<evidence type="ECO:0000259" key="11">
    <source>
        <dbReference type="Pfam" id="PF16491"/>
    </source>
</evidence>
<reference evidence="13" key="1">
    <citation type="submission" date="2022-11" db="UniProtKB">
        <authorList>
            <consortium name="WormBaseParasite"/>
        </authorList>
    </citation>
    <scope>IDENTIFICATION</scope>
</reference>
<proteinExistence type="inferred from homology"/>
<evidence type="ECO:0000256" key="4">
    <source>
        <dbReference type="ARBA" id="ARBA00022833"/>
    </source>
</evidence>
<evidence type="ECO:0000256" key="5">
    <source>
        <dbReference type="ARBA" id="ARBA00023049"/>
    </source>
</evidence>
<comment type="cofactor">
    <cofactor evidence="8 9">
        <name>Zn(2+)</name>
        <dbReference type="ChEBI" id="CHEBI:29105"/>
    </cofactor>
    <text evidence="8 9">Binds 1 zinc ion per subunit.</text>
</comment>
<feature type="transmembrane region" description="Helical" evidence="9">
    <location>
        <begin position="69"/>
        <end position="90"/>
    </location>
</feature>
<feature type="transmembrane region" description="Helical" evidence="9">
    <location>
        <begin position="179"/>
        <end position="199"/>
    </location>
</feature>
<dbReference type="Gene3D" id="3.30.2010.10">
    <property type="entry name" value="Metalloproteases ('zincins'), catalytic domain"/>
    <property type="match status" value="1"/>
</dbReference>
<evidence type="ECO:0000313" key="13">
    <source>
        <dbReference type="WBParaSite" id="PgR023_g096_t01"/>
    </source>
</evidence>
<keyword evidence="5 9" id="KW-0482">Metalloprotease</keyword>
<dbReference type="InterPro" id="IPR027057">
    <property type="entry name" value="CAXX_Prtase_1"/>
</dbReference>
<protein>
    <recommendedName>
        <fullName evidence="9">CAAX prenyl protease</fullName>
        <ecNumber evidence="9">3.4.24.84</ecNumber>
    </recommendedName>
</protein>
<dbReference type="PANTHER" id="PTHR10120">
    <property type="entry name" value="CAAX PRENYL PROTEASE 1"/>
    <property type="match status" value="1"/>
</dbReference>
<feature type="active site" evidence="7">
    <location>
        <position position="310"/>
    </location>
</feature>
<feature type="transmembrane region" description="Helical" evidence="9">
    <location>
        <begin position="359"/>
        <end position="381"/>
    </location>
</feature>
<keyword evidence="4 8" id="KW-0862">Zinc</keyword>
<feature type="domain" description="CAAX prenyl protease 1 N-terminal" evidence="11">
    <location>
        <begin position="27"/>
        <end position="208"/>
    </location>
</feature>
<dbReference type="CDD" id="cd07343">
    <property type="entry name" value="M48A_Zmpste24p_like"/>
    <property type="match status" value="1"/>
</dbReference>
<dbReference type="Pfam" id="PF16491">
    <property type="entry name" value="Peptidase_M48_N"/>
    <property type="match status" value="1"/>
</dbReference>
<keyword evidence="9" id="KW-0256">Endoplasmic reticulum</keyword>
<evidence type="ECO:0000256" key="8">
    <source>
        <dbReference type="PIRSR" id="PIRSR627057-2"/>
    </source>
</evidence>
<evidence type="ECO:0000256" key="3">
    <source>
        <dbReference type="ARBA" id="ARBA00022801"/>
    </source>
</evidence>
<comment type="similarity">
    <text evidence="9">Belongs to the peptidase M48A family.</text>
</comment>
<feature type="transmembrane region" description="Helical" evidence="9">
    <location>
        <begin position="7"/>
        <end position="25"/>
    </location>
</feature>
<comment type="function">
    <text evidence="9">Proteolytically removes the C-terminal three residues of farnesylated proteins.</text>
</comment>
<dbReference type="GO" id="GO:0004222">
    <property type="term" value="F:metalloendopeptidase activity"/>
    <property type="evidence" value="ECO:0007669"/>
    <property type="project" value="UniProtKB-UniRule"/>
</dbReference>
<sequence>RSMIDSCIILAIIWVVFLWDFYLSIRQYRVHRNTLTRPEHVKEIMSEEEFTKARLYRIDKHHFGFLRSIYMQLQLTALLVFEIFVFLWSLSGSFNEKIGLSSEMAQSITFVSLTTLIEAVLGLPWQIYDTFVIEEKHGFNKQTIGFFFKDKAKKTLVGLLIAAPITAIVIYIVENGGKYFFFYVWLFLSVVLFLLMTIYPEFIAPLFDVYTPLPESDLRVKIEKLAKDCDFPLKKIYVVHGSKRSAHSNAYMYGIWNNKRIVLYDTLLNEEMNTKLKELTSSNAEDCSKKEEDKNLGLDNEEVVAVLGHELGHWHFLHNAINIVMTEVYLLGLLSVFHFCYRSSSLYEAFGFYASKPTIIGFIIVFQYVMAPYDELMAFLMTIMSRRMEFSADKFSRALGHGRHLCAALIKIGKDNLSLPVDDPLYSMFNHSHPSIPERITAIKEKAD</sequence>
<feature type="transmembrane region" description="Helical" evidence="9">
    <location>
        <begin position="320"/>
        <end position="339"/>
    </location>
</feature>
<dbReference type="GO" id="GO:0046872">
    <property type="term" value="F:metal ion binding"/>
    <property type="evidence" value="ECO:0007669"/>
    <property type="project" value="UniProtKB-UniRule"/>
</dbReference>
<accession>A0A915B4G1</accession>
<keyword evidence="9" id="KW-1133">Transmembrane helix</keyword>
<organism evidence="12 13">
    <name type="scientific">Parascaris univalens</name>
    <name type="common">Nematode worm</name>
    <dbReference type="NCBI Taxonomy" id="6257"/>
    <lineage>
        <taxon>Eukaryota</taxon>
        <taxon>Metazoa</taxon>
        <taxon>Ecdysozoa</taxon>
        <taxon>Nematoda</taxon>
        <taxon>Chromadorea</taxon>
        <taxon>Rhabditida</taxon>
        <taxon>Spirurina</taxon>
        <taxon>Ascaridomorpha</taxon>
        <taxon>Ascaridoidea</taxon>
        <taxon>Ascarididae</taxon>
        <taxon>Parascaris</taxon>
    </lineage>
</organism>
<feature type="active site" description="Proton donor" evidence="7">
    <location>
        <position position="393"/>
    </location>
</feature>
<evidence type="ECO:0000259" key="10">
    <source>
        <dbReference type="Pfam" id="PF01435"/>
    </source>
</evidence>